<dbReference type="STRING" id="1168035.SAMN05444280_11656"/>
<evidence type="ECO:0000313" key="21">
    <source>
        <dbReference type="Proteomes" id="UP000184050"/>
    </source>
</evidence>
<keyword evidence="10" id="KW-0067">ATP-binding</keyword>
<dbReference type="Gene3D" id="1.10.287.130">
    <property type="match status" value="1"/>
</dbReference>
<evidence type="ECO:0000256" key="8">
    <source>
        <dbReference type="ARBA" id="ARBA00022692"/>
    </source>
</evidence>
<evidence type="ECO:0000256" key="12">
    <source>
        <dbReference type="ARBA" id="ARBA00023136"/>
    </source>
</evidence>
<keyword evidence="4" id="KW-1003">Cell membrane</keyword>
<evidence type="ECO:0000256" key="14">
    <source>
        <dbReference type="PROSITE-ProRule" id="PRU00169"/>
    </source>
</evidence>
<evidence type="ECO:0000256" key="13">
    <source>
        <dbReference type="PROSITE-ProRule" id="PRU00110"/>
    </source>
</evidence>
<dbReference type="InterPro" id="IPR007891">
    <property type="entry name" value="CHASE3"/>
</dbReference>
<dbReference type="InterPro" id="IPR036890">
    <property type="entry name" value="HATPase_C_sf"/>
</dbReference>
<evidence type="ECO:0000256" key="9">
    <source>
        <dbReference type="ARBA" id="ARBA00022777"/>
    </source>
</evidence>
<dbReference type="OrthoDB" id="1046984at2"/>
<dbReference type="Gene3D" id="3.30.565.10">
    <property type="entry name" value="Histidine kinase-like ATPase, C-terminal domain"/>
    <property type="match status" value="1"/>
</dbReference>
<accession>A0A1M6IDE0</accession>
<evidence type="ECO:0000256" key="16">
    <source>
        <dbReference type="SAM" id="Phobius"/>
    </source>
</evidence>
<keyword evidence="7" id="KW-0808">Transferase</keyword>
<feature type="coiled-coil region" evidence="15">
    <location>
        <begin position="284"/>
        <end position="311"/>
    </location>
</feature>
<dbReference type="SMART" id="SM00448">
    <property type="entry name" value="REC"/>
    <property type="match status" value="1"/>
</dbReference>
<feature type="modified residue" description="4-aspartylphosphate" evidence="14">
    <location>
        <position position="605"/>
    </location>
</feature>
<evidence type="ECO:0000259" key="19">
    <source>
        <dbReference type="PROSITE" id="PS50894"/>
    </source>
</evidence>
<dbReference type="CDD" id="cd00082">
    <property type="entry name" value="HisKA"/>
    <property type="match status" value="1"/>
</dbReference>
<comment type="catalytic activity">
    <reaction evidence="1">
        <text>ATP + protein L-histidine = ADP + protein N-phospho-L-histidine.</text>
        <dbReference type="EC" id="2.7.13.3"/>
    </reaction>
</comment>
<dbReference type="SUPFAM" id="SSF47384">
    <property type="entry name" value="Homodimeric domain of signal transducing histidine kinase"/>
    <property type="match status" value="1"/>
</dbReference>
<dbReference type="Pfam" id="PF00072">
    <property type="entry name" value="Response_reg"/>
    <property type="match status" value="1"/>
</dbReference>
<dbReference type="InterPro" id="IPR003661">
    <property type="entry name" value="HisK_dim/P_dom"/>
</dbReference>
<evidence type="ECO:0000256" key="11">
    <source>
        <dbReference type="ARBA" id="ARBA00022989"/>
    </source>
</evidence>
<dbReference type="PROSITE" id="PS50110">
    <property type="entry name" value="RESPONSE_REGULATORY"/>
    <property type="match status" value="1"/>
</dbReference>
<evidence type="ECO:0000256" key="4">
    <source>
        <dbReference type="ARBA" id="ARBA00022475"/>
    </source>
</evidence>
<protein>
    <recommendedName>
        <fullName evidence="3">histidine kinase</fullName>
        <ecNumber evidence="3">2.7.13.3</ecNumber>
    </recommendedName>
</protein>
<feature type="domain" description="HPt" evidence="19">
    <location>
        <begin position="696"/>
        <end position="795"/>
    </location>
</feature>
<dbReference type="SMART" id="SM00387">
    <property type="entry name" value="HATPase_c"/>
    <property type="match status" value="1"/>
</dbReference>
<evidence type="ECO:0000256" key="10">
    <source>
        <dbReference type="ARBA" id="ARBA00022840"/>
    </source>
</evidence>
<evidence type="ECO:0000256" key="7">
    <source>
        <dbReference type="ARBA" id="ARBA00022679"/>
    </source>
</evidence>
<gene>
    <name evidence="20" type="ORF">SAMN05444280_11656</name>
</gene>
<feature type="coiled-coil region" evidence="15">
    <location>
        <begin position="180"/>
        <end position="239"/>
    </location>
</feature>
<evidence type="ECO:0000256" key="3">
    <source>
        <dbReference type="ARBA" id="ARBA00012438"/>
    </source>
</evidence>
<dbReference type="PROSITE" id="PS50894">
    <property type="entry name" value="HPT"/>
    <property type="match status" value="1"/>
</dbReference>
<dbReference type="Proteomes" id="UP000184050">
    <property type="component" value="Unassembled WGS sequence"/>
</dbReference>
<feature type="domain" description="Histidine kinase" evidence="17">
    <location>
        <begin position="311"/>
        <end position="532"/>
    </location>
</feature>
<dbReference type="SMART" id="SM00388">
    <property type="entry name" value="HisKA"/>
    <property type="match status" value="1"/>
</dbReference>
<organism evidence="20 21">
    <name type="scientific">Tangfeifania diversioriginum</name>
    <dbReference type="NCBI Taxonomy" id="1168035"/>
    <lineage>
        <taxon>Bacteria</taxon>
        <taxon>Pseudomonadati</taxon>
        <taxon>Bacteroidota</taxon>
        <taxon>Bacteroidia</taxon>
        <taxon>Marinilabiliales</taxon>
        <taxon>Prolixibacteraceae</taxon>
        <taxon>Tangfeifania</taxon>
    </lineage>
</organism>
<evidence type="ECO:0000256" key="1">
    <source>
        <dbReference type="ARBA" id="ARBA00000085"/>
    </source>
</evidence>
<dbReference type="PANTHER" id="PTHR43047:SF64">
    <property type="entry name" value="HISTIDINE KINASE CONTAINING CHEY-HOMOLOGOUS RECEIVER DOMAIN AND PAS DOMAIN-RELATED"/>
    <property type="match status" value="1"/>
</dbReference>
<evidence type="ECO:0000313" key="20">
    <source>
        <dbReference type="EMBL" id="SHJ32435.1"/>
    </source>
</evidence>
<dbReference type="InterPro" id="IPR003594">
    <property type="entry name" value="HATPase_dom"/>
</dbReference>
<feature type="transmembrane region" description="Helical" evidence="16">
    <location>
        <begin position="259"/>
        <end position="281"/>
    </location>
</feature>
<dbReference type="FunFam" id="3.30.565.10:FF:000010">
    <property type="entry name" value="Sensor histidine kinase RcsC"/>
    <property type="match status" value="1"/>
</dbReference>
<keyword evidence="11 16" id="KW-1133">Transmembrane helix</keyword>
<evidence type="ECO:0000256" key="5">
    <source>
        <dbReference type="ARBA" id="ARBA00022519"/>
    </source>
</evidence>
<reference evidence="20 21" key="1">
    <citation type="submission" date="2016-11" db="EMBL/GenBank/DDBJ databases">
        <authorList>
            <person name="Jaros S."/>
            <person name="Januszkiewicz K."/>
            <person name="Wedrychowicz H."/>
        </authorList>
    </citation>
    <scope>NUCLEOTIDE SEQUENCE [LARGE SCALE GENOMIC DNA]</scope>
    <source>
        <strain evidence="20 21">DSM 27063</strain>
    </source>
</reference>
<dbReference type="EMBL" id="FQZE01000016">
    <property type="protein sequence ID" value="SHJ32435.1"/>
    <property type="molecule type" value="Genomic_DNA"/>
</dbReference>
<dbReference type="CDD" id="cd16922">
    <property type="entry name" value="HATPase_EvgS-ArcB-TorS-like"/>
    <property type="match status" value="1"/>
</dbReference>
<dbReference type="CDD" id="cd17546">
    <property type="entry name" value="REC_hyHK_CKI1_RcsC-like"/>
    <property type="match status" value="1"/>
</dbReference>
<keyword evidence="10" id="KW-0547">Nucleotide-binding</keyword>
<dbReference type="SUPFAM" id="SSF52172">
    <property type="entry name" value="CheY-like"/>
    <property type="match status" value="1"/>
</dbReference>
<dbReference type="SUPFAM" id="SSF55874">
    <property type="entry name" value="ATPase domain of HSP90 chaperone/DNA topoisomerase II/histidine kinase"/>
    <property type="match status" value="1"/>
</dbReference>
<dbReference type="InterPro" id="IPR001789">
    <property type="entry name" value="Sig_transdc_resp-reg_receiver"/>
</dbReference>
<keyword evidence="15" id="KW-0175">Coiled coil</keyword>
<keyword evidence="21" id="KW-1185">Reference proteome</keyword>
<keyword evidence="5" id="KW-0997">Cell inner membrane</keyword>
<dbReference type="PROSITE" id="PS50109">
    <property type="entry name" value="HIS_KIN"/>
    <property type="match status" value="1"/>
</dbReference>
<dbReference type="InterPro" id="IPR036097">
    <property type="entry name" value="HisK_dim/P_sf"/>
</dbReference>
<dbReference type="RefSeq" id="WP_073169484.1">
    <property type="nucleotide sequence ID" value="NZ_FQZE01000016.1"/>
</dbReference>
<feature type="modified residue" description="Phosphohistidine" evidence="13">
    <location>
        <position position="735"/>
    </location>
</feature>
<dbReference type="SUPFAM" id="SSF47226">
    <property type="entry name" value="Histidine-containing phosphotransfer domain, HPT domain"/>
    <property type="match status" value="1"/>
</dbReference>
<dbReference type="EC" id="2.7.13.3" evidence="3"/>
<dbReference type="InterPro" id="IPR011006">
    <property type="entry name" value="CheY-like_superfamily"/>
</dbReference>
<comment type="subcellular location">
    <subcellularLocation>
        <location evidence="2">Cell inner membrane</location>
        <topology evidence="2">Multi-pass membrane protein</topology>
    </subcellularLocation>
</comment>
<feature type="domain" description="Response regulatory" evidence="18">
    <location>
        <begin position="556"/>
        <end position="670"/>
    </location>
</feature>
<dbReference type="GO" id="GO:0000155">
    <property type="term" value="F:phosphorelay sensor kinase activity"/>
    <property type="evidence" value="ECO:0007669"/>
    <property type="project" value="InterPro"/>
</dbReference>
<evidence type="ECO:0000259" key="17">
    <source>
        <dbReference type="PROSITE" id="PS50109"/>
    </source>
</evidence>
<dbReference type="PRINTS" id="PR00344">
    <property type="entry name" value="BCTRLSENSOR"/>
</dbReference>
<dbReference type="Pfam" id="PF05227">
    <property type="entry name" value="CHASE3"/>
    <property type="match status" value="1"/>
</dbReference>
<dbReference type="InterPro" id="IPR004358">
    <property type="entry name" value="Sig_transdc_His_kin-like_C"/>
</dbReference>
<dbReference type="Gene3D" id="1.20.120.160">
    <property type="entry name" value="HPT domain"/>
    <property type="match status" value="1"/>
</dbReference>
<evidence type="ECO:0000256" key="15">
    <source>
        <dbReference type="SAM" id="Coils"/>
    </source>
</evidence>
<dbReference type="InterPro" id="IPR008207">
    <property type="entry name" value="Sig_transdc_His_kin_Hpt_dom"/>
</dbReference>
<proteinExistence type="predicted"/>
<dbReference type="PANTHER" id="PTHR43047">
    <property type="entry name" value="TWO-COMPONENT HISTIDINE PROTEIN KINASE"/>
    <property type="match status" value="1"/>
</dbReference>
<dbReference type="InterPro" id="IPR036641">
    <property type="entry name" value="HPT_dom_sf"/>
</dbReference>
<keyword evidence="12 16" id="KW-0472">Membrane</keyword>
<keyword evidence="6 14" id="KW-0597">Phosphoprotein</keyword>
<dbReference type="Pfam" id="PF00512">
    <property type="entry name" value="HisKA"/>
    <property type="match status" value="1"/>
</dbReference>
<feature type="transmembrane region" description="Helical" evidence="16">
    <location>
        <begin position="12"/>
        <end position="29"/>
    </location>
</feature>
<dbReference type="AlphaFoldDB" id="A0A1M6IDE0"/>
<name>A0A1M6IDE0_9BACT</name>
<evidence type="ECO:0000259" key="18">
    <source>
        <dbReference type="PROSITE" id="PS50110"/>
    </source>
</evidence>
<evidence type="ECO:0000256" key="6">
    <source>
        <dbReference type="ARBA" id="ARBA00022553"/>
    </source>
</evidence>
<keyword evidence="8 16" id="KW-0812">Transmembrane</keyword>
<dbReference type="GO" id="GO:0005886">
    <property type="term" value="C:plasma membrane"/>
    <property type="evidence" value="ECO:0007669"/>
    <property type="project" value="UniProtKB-SubCell"/>
</dbReference>
<sequence length="804" mass="91689">MAKFRIESQITLLAVIIAAAVITSGYFAWKNLSQIVESIHQEARPDNKLFLIKDIATDLSAIENIVRLYVLTNNEENLKPYEELQVGITNKIHELYMLTPPKTDEWIQIDSIRNLAVSKVQLWEKVLNLHKESEGIQPEFSEIYSQLEQQRFDTIKNETVKEGFFRKLLGKQKIIVDTTIVERNLEKDEIRDQIRKLENEITERGEETNLLESNLINKNIQITNKLNALIAQAEQEETNSLIEETLEADRLANLTYKRLAVFSIAAVLLLLLVLYLLFNYLKKARVYERGLKKARQEAENLAQAKEKFAANVSHEMRTPVNAIYGLAEQLLKRKNNDNLNKQISVLAQSAQHLNHIINDTLDFTKIQTNKLKLDTIHFSPEKVFDEVVALQKYNAAQKNISLKYHSSENLPEALIGDPLRLKQILINLIGNAIKFTDKGEVVFSTKSEKQEDSLCKLQMEIRDTGIGISKENLEIIFDEFVQAENPEGKKYSGTGLGLAIVKKLVELQGGAVKIDSKPGTGTTVKINIPFPEGDENKIKEVEFDSPEINDQFKQLRILIADDEEFNRFLFKGIFTKWGIQHEEATNGEEAVKAALNNTFDIILMDMRMPKKNGIEATKAILKEKPDAKIIAITATNEENEQKACLEAGILDFIPKPFSEMQLFATIHSTLNLEETSLKPSAKTESIAEMERMANGDNEFLKEMISIFIRSTEKGIDKMETALKKSDWKTISETAHQIAPQCKHTGDVELYNKIKNLEKLTAETPVNETKTEYAFQQIAKKLEKINREFSDYLKNDNNFTLRDKN</sequence>
<dbReference type="Gene3D" id="3.40.50.2300">
    <property type="match status" value="1"/>
</dbReference>
<dbReference type="InterPro" id="IPR005467">
    <property type="entry name" value="His_kinase_dom"/>
</dbReference>
<evidence type="ECO:0000256" key="2">
    <source>
        <dbReference type="ARBA" id="ARBA00004429"/>
    </source>
</evidence>
<dbReference type="Pfam" id="PF02518">
    <property type="entry name" value="HATPase_c"/>
    <property type="match status" value="1"/>
</dbReference>
<keyword evidence="9" id="KW-0418">Kinase</keyword>